<evidence type="ECO:0000313" key="3">
    <source>
        <dbReference type="EMBL" id="KAK4287595.1"/>
    </source>
</evidence>
<proteinExistence type="predicted"/>
<keyword evidence="2" id="KW-0044">Antibiotic</keyword>
<accession>A0AAE1NCS8</accession>
<sequence length="111" mass="12945">MVLVFNIPKKVVAVVIQETRLPSSFHQQLLWGSDELELLGHLCNYHITPKIIRWKLYFKGVMWCPGWVPFRGEALARSRSGVVGQTVKDFITKLHNSGYIREDEAREWLHK</sequence>
<comment type="caution">
    <text evidence="3">The sequence shown here is derived from an EMBL/GenBank/DDBJ whole genome shotgun (WGS) entry which is preliminary data.</text>
</comment>
<dbReference type="InterPro" id="IPR038539">
    <property type="entry name" value="Anti-LPS_factor/Scygonadin_sf"/>
</dbReference>
<keyword evidence="1" id="KW-0929">Antimicrobial</keyword>
<dbReference type="EMBL" id="JAWZYT010006756">
    <property type="protein sequence ID" value="KAK4287595.1"/>
    <property type="molecule type" value="Genomic_DNA"/>
</dbReference>
<evidence type="ECO:0008006" key="5">
    <source>
        <dbReference type="Google" id="ProtNLM"/>
    </source>
</evidence>
<name>A0AAE1NCS8_9EUCA</name>
<dbReference type="AlphaFoldDB" id="A0AAE1NCS8"/>
<dbReference type="Gene3D" id="3.30.160.320">
    <property type="match status" value="1"/>
</dbReference>
<protein>
    <recommendedName>
        <fullName evidence="5">Anti-lipopolysaccharide factor</fullName>
    </recommendedName>
</protein>
<evidence type="ECO:0000256" key="1">
    <source>
        <dbReference type="ARBA" id="ARBA00022529"/>
    </source>
</evidence>
<dbReference type="GO" id="GO:0042742">
    <property type="term" value="P:defense response to bacterium"/>
    <property type="evidence" value="ECO:0007669"/>
    <property type="project" value="UniProtKB-KW"/>
</dbReference>
<dbReference type="Pfam" id="PF11630">
    <property type="entry name" value="Anti-LPS-SCYG"/>
    <property type="match status" value="1"/>
</dbReference>
<evidence type="ECO:0000313" key="4">
    <source>
        <dbReference type="Proteomes" id="UP001292094"/>
    </source>
</evidence>
<keyword evidence="4" id="KW-1185">Reference proteome</keyword>
<reference evidence="3" key="1">
    <citation type="submission" date="2023-11" db="EMBL/GenBank/DDBJ databases">
        <title>Genome assemblies of two species of porcelain crab, Petrolisthes cinctipes and Petrolisthes manimaculis (Anomura: Porcellanidae).</title>
        <authorList>
            <person name="Angst P."/>
        </authorList>
    </citation>
    <scope>NUCLEOTIDE SEQUENCE</scope>
    <source>
        <strain evidence="3">PB745_02</strain>
        <tissue evidence="3">Gill</tissue>
    </source>
</reference>
<evidence type="ECO:0000256" key="2">
    <source>
        <dbReference type="ARBA" id="ARBA00023022"/>
    </source>
</evidence>
<gene>
    <name evidence="3" type="ORF">Pmani_039338</name>
</gene>
<dbReference type="Proteomes" id="UP001292094">
    <property type="component" value="Unassembled WGS sequence"/>
</dbReference>
<organism evidence="3 4">
    <name type="scientific">Petrolisthes manimaculis</name>
    <dbReference type="NCBI Taxonomy" id="1843537"/>
    <lineage>
        <taxon>Eukaryota</taxon>
        <taxon>Metazoa</taxon>
        <taxon>Ecdysozoa</taxon>
        <taxon>Arthropoda</taxon>
        <taxon>Crustacea</taxon>
        <taxon>Multicrustacea</taxon>
        <taxon>Malacostraca</taxon>
        <taxon>Eumalacostraca</taxon>
        <taxon>Eucarida</taxon>
        <taxon>Decapoda</taxon>
        <taxon>Pleocyemata</taxon>
        <taxon>Anomura</taxon>
        <taxon>Galatheoidea</taxon>
        <taxon>Porcellanidae</taxon>
        <taxon>Petrolisthes</taxon>
    </lineage>
</organism>
<dbReference type="InterPro" id="IPR024509">
    <property type="entry name" value="Anti-LPS_factor/Scygonadin"/>
</dbReference>